<dbReference type="KEGG" id="tes:BW730_16755"/>
<comment type="pathway">
    <text evidence="4">Cofactor biosynthesis; thiamine diphosphate biosynthesis; 4-amino-2-methyl-5-diphosphomethylpyrimidine from 5-amino-1-(5-phospho-D-ribosyl)imidazole: step 3/3.</text>
</comment>
<evidence type="ECO:0000256" key="5">
    <source>
        <dbReference type="ARBA" id="ARBA00022679"/>
    </source>
</evidence>
<dbReference type="SUPFAM" id="SSF53613">
    <property type="entry name" value="Ribokinase-like"/>
    <property type="match status" value="1"/>
</dbReference>
<dbReference type="Pfam" id="PF08543">
    <property type="entry name" value="Phos_pyr_kin"/>
    <property type="match status" value="1"/>
</dbReference>
<organism evidence="12 13">
    <name type="scientific">Tessaracoccus aquimaris</name>
    <dbReference type="NCBI Taxonomy" id="1332264"/>
    <lineage>
        <taxon>Bacteria</taxon>
        <taxon>Bacillati</taxon>
        <taxon>Actinomycetota</taxon>
        <taxon>Actinomycetes</taxon>
        <taxon>Propionibacteriales</taxon>
        <taxon>Propionibacteriaceae</taxon>
        <taxon>Tessaracoccus</taxon>
    </lineage>
</organism>
<evidence type="ECO:0000256" key="10">
    <source>
        <dbReference type="SAM" id="MobiDB-lite"/>
    </source>
</evidence>
<dbReference type="RefSeq" id="WP_077687251.1">
    <property type="nucleotide sequence ID" value="NZ_CP019606.1"/>
</dbReference>
<dbReference type="GO" id="GO:0008902">
    <property type="term" value="F:hydroxymethylpyrimidine kinase activity"/>
    <property type="evidence" value="ECO:0007669"/>
    <property type="project" value="UniProtKB-EC"/>
</dbReference>
<evidence type="ECO:0000256" key="7">
    <source>
        <dbReference type="ARBA" id="ARBA00022777"/>
    </source>
</evidence>
<dbReference type="EMBL" id="CP019606">
    <property type="protein sequence ID" value="AQP48897.1"/>
    <property type="molecule type" value="Genomic_DNA"/>
</dbReference>
<dbReference type="STRING" id="1332264.BW730_16755"/>
<keyword evidence="9" id="KW-0784">Thiamine biosynthesis</keyword>
<dbReference type="GO" id="GO:0009228">
    <property type="term" value="P:thiamine biosynthetic process"/>
    <property type="evidence" value="ECO:0007669"/>
    <property type="project" value="UniProtKB-KW"/>
</dbReference>
<dbReference type="FunFam" id="3.40.1190.20:FF:000003">
    <property type="entry name" value="Phosphomethylpyrimidine kinase ThiD"/>
    <property type="match status" value="1"/>
</dbReference>
<dbReference type="NCBIfam" id="TIGR00097">
    <property type="entry name" value="HMP-P_kinase"/>
    <property type="match status" value="1"/>
</dbReference>
<name>A0A1Q2CS17_9ACTN</name>
<dbReference type="Proteomes" id="UP000188145">
    <property type="component" value="Chromosome"/>
</dbReference>
<dbReference type="AlphaFoldDB" id="A0A1Q2CS17"/>
<dbReference type="OrthoDB" id="34166at2"/>
<evidence type="ECO:0000313" key="13">
    <source>
        <dbReference type="Proteomes" id="UP000188145"/>
    </source>
</evidence>
<dbReference type="PANTHER" id="PTHR20858:SF17">
    <property type="entry name" value="HYDROXYMETHYLPYRIMIDINE_PHOSPHOMETHYLPYRIMIDINE KINASE THI20-RELATED"/>
    <property type="match status" value="1"/>
</dbReference>
<feature type="region of interest" description="Disordered" evidence="10">
    <location>
        <begin position="264"/>
        <end position="284"/>
    </location>
</feature>
<evidence type="ECO:0000259" key="11">
    <source>
        <dbReference type="Pfam" id="PF08543"/>
    </source>
</evidence>
<keyword evidence="5" id="KW-0808">Transferase</keyword>
<evidence type="ECO:0000256" key="3">
    <source>
        <dbReference type="ARBA" id="ARBA00003848"/>
    </source>
</evidence>
<comment type="catalytic activity">
    <reaction evidence="2">
        <text>4-amino-2-methyl-5-(phosphooxymethyl)pyrimidine + ATP = 4-amino-2-methyl-5-(diphosphooxymethyl)pyrimidine + ADP</text>
        <dbReference type="Rhea" id="RHEA:19893"/>
        <dbReference type="ChEBI" id="CHEBI:30616"/>
        <dbReference type="ChEBI" id="CHEBI:57841"/>
        <dbReference type="ChEBI" id="CHEBI:58354"/>
        <dbReference type="ChEBI" id="CHEBI:456216"/>
        <dbReference type="EC" id="2.7.4.7"/>
    </reaction>
</comment>
<dbReference type="GO" id="GO:0008972">
    <property type="term" value="F:phosphomethylpyrimidine kinase activity"/>
    <property type="evidence" value="ECO:0007669"/>
    <property type="project" value="UniProtKB-EC"/>
</dbReference>
<evidence type="ECO:0000256" key="6">
    <source>
        <dbReference type="ARBA" id="ARBA00022741"/>
    </source>
</evidence>
<keyword evidence="13" id="KW-1185">Reference proteome</keyword>
<feature type="compositionally biased region" description="Basic and acidic residues" evidence="10">
    <location>
        <begin position="275"/>
        <end position="284"/>
    </location>
</feature>
<evidence type="ECO:0000256" key="9">
    <source>
        <dbReference type="ARBA" id="ARBA00022977"/>
    </source>
</evidence>
<reference evidence="13" key="1">
    <citation type="submission" date="2017-02" db="EMBL/GenBank/DDBJ databases">
        <title>Tessaracoccus aquaemaris sp. nov., isolated from the intestine of a Korean rockfish, Sebastes schlegelii, in a marine aquaculture pond.</title>
        <authorList>
            <person name="Tak E.J."/>
            <person name="Bae J.-W."/>
        </authorList>
    </citation>
    <scope>NUCLEOTIDE SEQUENCE [LARGE SCALE GENOMIC DNA]</scope>
    <source>
        <strain evidence="13">NSG39</strain>
    </source>
</reference>
<gene>
    <name evidence="12" type="ORF">BW730_16755</name>
</gene>
<dbReference type="GO" id="GO:0005829">
    <property type="term" value="C:cytosol"/>
    <property type="evidence" value="ECO:0007669"/>
    <property type="project" value="TreeGrafter"/>
</dbReference>
<evidence type="ECO:0000256" key="1">
    <source>
        <dbReference type="ARBA" id="ARBA00000151"/>
    </source>
</evidence>
<sequence length="284" mass="29166">MNPRIVLSIAGSDPSGGAGIQADLKTFAALGVYGTAALAGLTVQNTQGVRAAFPVDPSLVCEQVEAVIDDLPVAATKLGMLSNAEVVKAVASLIEERRADFGVVVLDPVMVATSGDKLLQDEAIHTMRTRLLPLADVITPNLPEAGVLLDVAPAVDTDAQTAQALALRDLGARAVLVKGGHLDADELTDVYANAEGLALLSGPRIRTRNTHGTGCTLSSAIAAQAALNGETIASGVSLATIEQARDYLQRAIQAGADWTLSRTPGTGHGPVDHLVGPHDRGVAL</sequence>
<dbReference type="CDD" id="cd01169">
    <property type="entry name" value="HMPP_kinase"/>
    <property type="match status" value="1"/>
</dbReference>
<evidence type="ECO:0000256" key="2">
    <source>
        <dbReference type="ARBA" id="ARBA00000565"/>
    </source>
</evidence>
<dbReference type="GO" id="GO:0005524">
    <property type="term" value="F:ATP binding"/>
    <property type="evidence" value="ECO:0007669"/>
    <property type="project" value="UniProtKB-KW"/>
</dbReference>
<dbReference type="UniPathway" id="UPA00060">
    <property type="reaction ID" value="UER00138"/>
</dbReference>
<evidence type="ECO:0000313" key="12">
    <source>
        <dbReference type="EMBL" id="AQP48897.1"/>
    </source>
</evidence>
<comment type="function">
    <text evidence="3">Catalyzes the phosphorylation of hydroxymethylpyrimidine phosphate (HMP-P) to HMP-PP, and of HMP to HMP-P.</text>
</comment>
<dbReference type="InterPro" id="IPR013749">
    <property type="entry name" value="PM/HMP-P_kinase-1"/>
</dbReference>
<evidence type="ECO:0000256" key="4">
    <source>
        <dbReference type="ARBA" id="ARBA00004769"/>
    </source>
</evidence>
<dbReference type="Gene3D" id="3.40.1190.20">
    <property type="match status" value="1"/>
</dbReference>
<dbReference type="PANTHER" id="PTHR20858">
    <property type="entry name" value="PHOSPHOMETHYLPYRIMIDINE KINASE"/>
    <property type="match status" value="1"/>
</dbReference>
<accession>A0A1Q2CS17</accession>
<proteinExistence type="predicted"/>
<evidence type="ECO:0000256" key="8">
    <source>
        <dbReference type="ARBA" id="ARBA00022840"/>
    </source>
</evidence>
<protein>
    <submittedName>
        <fullName evidence="12">Bifunctional hydroxymethylpyrimidine kinase/phosphomethylpyrimidine kinase</fullName>
    </submittedName>
</protein>
<comment type="catalytic activity">
    <reaction evidence="1">
        <text>4-amino-5-hydroxymethyl-2-methylpyrimidine + ATP = 4-amino-2-methyl-5-(phosphooxymethyl)pyrimidine + ADP + H(+)</text>
        <dbReference type="Rhea" id="RHEA:23096"/>
        <dbReference type="ChEBI" id="CHEBI:15378"/>
        <dbReference type="ChEBI" id="CHEBI:16892"/>
        <dbReference type="ChEBI" id="CHEBI:30616"/>
        <dbReference type="ChEBI" id="CHEBI:58354"/>
        <dbReference type="ChEBI" id="CHEBI:456216"/>
        <dbReference type="EC" id="2.7.1.49"/>
    </reaction>
</comment>
<keyword evidence="7 12" id="KW-0418">Kinase</keyword>
<feature type="domain" description="Pyridoxamine kinase/Phosphomethylpyrimidine kinase" evidence="11">
    <location>
        <begin position="13"/>
        <end position="271"/>
    </location>
</feature>
<dbReference type="InterPro" id="IPR029056">
    <property type="entry name" value="Ribokinase-like"/>
</dbReference>
<dbReference type="InterPro" id="IPR004399">
    <property type="entry name" value="HMP/HMP-P_kinase_dom"/>
</dbReference>
<keyword evidence="8" id="KW-0067">ATP-binding</keyword>
<keyword evidence="6" id="KW-0547">Nucleotide-binding</keyword>
<dbReference type="GO" id="GO:0009229">
    <property type="term" value="P:thiamine diphosphate biosynthetic process"/>
    <property type="evidence" value="ECO:0007669"/>
    <property type="project" value="UniProtKB-UniPathway"/>
</dbReference>